<evidence type="ECO:0000259" key="2">
    <source>
        <dbReference type="Pfam" id="PF01557"/>
    </source>
</evidence>
<name>A0A023D5N5_ACIMT</name>
<dbReference type="RefSeq" id="WP_042059383.1">
    <property type="nucleotide sequence ID" value="NZ_BAND01000063.1"/>
</dbReference>
<evidence type="ECO:0000256" key="1">
    <source>
        <dbReference type="ARBA" id="ARBA00023239"/>
    </source>
</evidence>
<comment type="caution">
    <text evidence="3">The sequence shown here is derived from an EMBL/GenBank/DDBJ whole genome shotgun (WGS) entry which is preliminary data.</text>
</comment>
<reference evidence="4" key="1">
    <citation type="journal article" date="2014" name="FEMS Microbiol. Lett.">
        <title>Draft Genomic DNA Sequence of the Facultatively Methylotrophic Bacterium Acidomonas methanolica type strain MB58.</title>
        <authorList>
            <person name="Higashiura N."/>
            <person name="Hadano H."/>
            <person name="Hirakawa H."/>
            <person name="Matsutani M."/>
            <person name="Takabe S."/>
            <person name="Matsushita K."/>
            <person name="Azuma Y."/>
        </authorList>
    </citation>
    <scope>NUCLEOTIDE SEQUENCE [LARGE SCALE GENOMIC DNA]</scope>
    <source>
        <strain evidence="4">MB58</strain>
    </source>
</reference>
<sequence length="247" mass="25739">MFDPAPLAARLLRARREATCIPCPAPGFAPPDEAGAYAVQDLVAAALGPVHGWKVGASGPGATPSAAPLHAATIFTGDTALPPGLCRFHGIEGEIAWQLGRDLPAACSMDELRAAVTALHPVIEIVDTRFCRPASQAPLAHLADQGSHGALIVGPAFTNWQDFDAEAETVRVELNGRLHVETPTRNAAGDTLRLLLWLAAHAAGRGHPLRKGDIITTGSLTGAPFVEPRTVARVAFSTLGEVTATIP</sequence>
<dbReference type="GO" id="GO:0005737">
    <property type="term" value="C:cytoplasm"/>
    <property type="evidence" value="ECO:0007669"/>
    <property type="project" value="TreeGrafter"/>
</dbReference>
<dbReference type="InterPro" id="IPR036663">
    <property type="entry name" value="Fumarylacetoacetase_C_sf"/>
</dbReference>
<dbReference type="InterPro" id="IPR011234">
    <property type="entry name" value="Fumarylacetoacetase-like_C"/>
</dbReference>
<dbReference type="Proteomes" id="UP000019760">
    <property type="component" value="Unassembled WGS sequence"/>
</dbReference>
<organism evidence="3 4">
    <name type="scientific">Acidomonas methanolica NBRC 104435</name>
    <dbReference type="NCBI Taxonomy" id="1231351"/>
    <lineage>
        <taxon>Bacteria</taxon>
        <taxon>Pseudomonadati</taxon>
        <taxon>Pseudomonadota</taxon>
        <taxon>Alphaproteobacteria</taxon>
        <taxon>Acetobacterales</taxon>
        <taxon>Acetobacteraceae</taxon>
        <taxon>Acidomonas</taxon>
    </lineage>
</organism>
<dbReference type="OrthoDB" id="9792137at2"/>
<dbReference type="PANTHER" id="PTHR30143">
    <property type="entry name" value="ACID HYDRATASE"/>
    <property type="match status" value="1"/>
</dbReference>
<proteinExistence type="predicted"/>
<dbReference type="Gene3D" id="3.90.850.10">
    <property type="entry name" value="Fumarylacetoacetase-like, C-terminal domain"/>
    <property type="match status" value="1"/>
</dbReference>
<gene>
    <name evidence="3" type="ORF">Amme_063_001</name>
</gene>
<evidence type="ECO:0000313" key="3">
    <source>
        <dbReference type="EMBL" id="GAJ29463.1"/>
    </source>
</evidence>
<protein>
    <submittedName>
        <fullName evidence="3">2-oxopent-4-enoate hydratase</fullName>
    </submittedName>
</protein>
<reference evidence="3 4" key="2">
    <citation type="journal article" date="2014" name="FEMS Microbiol. Lett.">
        <title>Draft genomic DNA sequence of the facultatively methylotrophic bacterium Acidomonas methanolica type strain MB58.</title>
        <authorList>
            <person name="Higashiura N."/>
            <person name="Hadano H."/>
            <person name="Hirakawa H."/>
            <person name="Matsutani M."/>
            <person name="Takabe S."/>
            <person name="Matsushita K."/>
            <person name="Azuma Y."/>
        </authorList>
    </citation>
    <scope>NUCLEOTIDE SEQUENCE [LARGE SCALE GENOMIC DNA]</scope>
    <source>
        <strain evidence="3 4">MB58</strain>
    </source>
</reference>
<evidence type="ECO:0000313" key="4">
    <source>
        <dbReference type="Proteomes" id="UP000019760"/>
    </source>
</evidence>
<dbReference type="Pfam" id="PF01557">
    <property type="entry name" value="FAA_hydrolase"/>
    <property type="match status" value="1"/>
</dbReference>
<dbReference type="EMBL" id="BAND01000063">
    <property type="protein sequence ID" value="GAJ29463.1"/>
    <property type="molecule type" value="Genomic_DNA"/>
</dbReference>
<dbReference type="GO" id="GO:0008684">
    <property type="term" value="F:2-oxopent-4-enoate hydratase activity"/>
    <property type="evidence" value="ECO:0007669"/>
    <property type="project" value="TreeGrafter"/>
</dbReference>
<dbReference type="AlphaFoldDB" id="A0A023D5N5"/>
<keyword evidence="4" id="KW-1185">Reference proteome</keyword>
<feature type="domain" description="Fumarylacetoacetase-like C-terminal" evidence="2">
    <location>
        <begin position="79"/>
        <end position="246"/>
    </location>
</feature>
<dbReference type="InterPro" id="IPR050772">
    <property type="entry name" value="Hydratase-Decarb/MhpD_sf"/>
</dbReference>
<keyword evidence="1" id="KW-0456">Lyase</keyword>
<dbReference type="PANTHER" id="PTHR30143:SF0">
    <property type="entry name" value="2-KETO-4-PENTENOATE HYDRATASE"/>
    <property type="match status" value="1"/>
</dbReference>
<dbReference type="SUPFAM" id="SSF56529">
    <property type="entry name" value="FAH"/>
    <property type="match status" value="1"/>
</dbReference>
<accession>A0A023D5N5</accession>